<gene>
    <name evidence="2" type="ORF">GCM10009855_15510</name>
</gene>
<reference evidence="3" key="1">
    <citation type="journal article" date="2019" name="Int. J. Syst. Evol. Microbiol.">
        <title>The Global Catalogue of Microorganisms (GCM) 10K type strain sequencing project: providing services to taxonomists for standard genome sequencing and annotation.</title>
        <authorList>
            <consortium name="The Broad Institute Genomics Platform"/>
            <consortium name="The Broad Institute Genome Sequencing Center for Infectious Disease"/>
            <person name="Wu L."/>
            <person name="Ma J."/>
        </authorList>
    </citation>
    <scope>NUCLEOTIDE SEQUENCE [LARGE SCALE GENOMIC DNA]</scope>
    <source>
        <strain evidence="3">JCM 16227</strain>
    </source>
</reference>
<dbReference type="Pfam" id="PF13349">
    <property type="entry name" value="DUF4097"/>
    <property type="match status" value="1"/>
</dbReference>
<keyword evidence="3" id="KW-1185">Reference proteome</keyword>
<sequence>MPTYRTPEPVDLAVNLPLGHIDVIASDRTDAVVTVSPSNPDKPADQRGAAATTVEFDGRRITVLGPRPRFRFLGPSESVDITVELPEGSRFTAECSTGGVRATGRLAATRVKASVGAVDLDATGDLWLHAAYGNATVGTVDGSAEVVAGHGQIRIGTVAGDAALKSSYGSVHLGTAHAAVEATLSYGDLHIDGSASSVTARTAYGSVTVGEARGGALDLESSFGTIVVGVADGVPAWLDLSSTQGQLRNRLDGSTVPSTGEHVSIRARTLYGDIEIRRAHSVSDSARSVEDEGTRS</sequence>
<evidence type="ECO:0000313" key="2">
    <source>
        <dbReference type="EMBL" id="GAA2377013.1"/>
    </source>
</evidence>
<dbReference type="InterPro" id="IPR025164">
    <property type="entry name" value="Toastrack_DUF4097"/>
</dbReference>
<dbReference type="Proteomes" id="UP001501170">
    <property type="component" value="Unassembled WGS sequence"/>
</dbReference>
<dbReference type="RefSeq" id="WP_222111029.1">
    <property type="nucleotide sequence ID" value="NZ_BAAARB010000006.1"/>
</dbReference>
<comment type="caution">
    <text evidence="2">The sequence shown here is derived from an EMBL/GenBank/DDBJ whole genome shotgun (WGS) entry which is preliminary data.</text>
</comment>
<dbReference type="EMBL" id="BAAARB010000006">
    <property type="protein sequence ID" value="GAA2377013.1"/>
    <property type="molecule type" value="Genomic_DNA"/>
</dbReference>
<accession>A0ABP5UGM6</accession>
<evidence type="ECO:0000259" key="1">
    <source>
        <dbReference type="Pfam" id="PF13349"/>
    </source>
</evidence>
<dbReference type="PANTHER" id="PTHR34094">
    <property type="match status" value="1"/>
</dbReference>
<proteinExistence type="predicted"/>
<organism evidence="2 3">
    <name type="scientific">Gordonia cholesterolivorans</name>
    <dbReference type="NCBI Taxonomy" id="559625"/>
    <lineage>
        <taxon>Bacteria</taxon>
        <taxon>Bacillati</taxon>
        <taxon>Actinomycetota</taxon>
        <taxon>Actinomycetes</taxon>
        <taxon>Mycobacteriales</taxon>
        <taxon>Gordoniaceae</taxon>
        <taxon>Gordonia</taxon>
    </lineage>
</organism>
<protein>
    <recommendedName>
        <fullName evidence="1">DUF4097 domain-containing protein</fullName>
    </recommendedName>
</protein>
<feature type="domain" description="DUF4097" evidence="1">
    <location>
        <begin position="22"/>
        <end position="210"/>
    </location>
</feature>
<dbReference type="PANTHER" id="PTHR34094:SF1">
    <property type="entry name" value="PROTEIN FAM185A"/>
    <property type="match status" value="1"/>
</dbReference>
<name>A0ABP5UGM6_9ACTN</name>
<evidence type="ECO:0000313" key="3">
    <source>
        <dbReference type="Proteomes" id="UP001501170"/>
    </source>
</evidence>